<evidence type="ECO:0000313" key="1">
    <source>
        <dbReference type="EMBL" id="KSZ59689.1"/>
    </source>
</evidence>
<accession>A0A0V9UNX7</accession>
<evidence type="ECO:0000313" key="2">
    <source>
        <dbReference type="Proteomes" id="UP000053060"/>
    </source>
</evidence>
<gene>
    <name evidence="1" type="ORF">Z045_05850</name>
</gene>
<dbReference type="Proteomes" id="UP000053060">
    <property type="component" value="Unassembled WGS sequence"/>
</dbReference>
<organism evidence="1 2">
    <name type="scientific">Rhodococcus pyridinivorans KG-16</name>
    <dbReference type="NCBI Taxonomy" id="1441730"/>
    <lineage>
        <taxon>Bacteria</taxon>
        <taxon>Bacillati</taxon>
        <taxon>Actinomycetota</taxon>
        <taxon>Actinomycetes</taxon>
        <taxon>Mycobacteriales</taxon>
        <taxon>Nocardiaceae</taxon>
        <taxon>Rhodococcus</taxon>
    </lineage>
</organism>
<dbReference type="AlphaFoldDB" id="A0A0V9UNX7"/>
<protein>
    <submittedName>
        <fullName evidence="1">Uncharacterized protein</fullName>
    </submittedName>
</protein>
<name>A0A0V9UNX7_9NOCA</name>
<dbReference type="EMBL" id="AZXY01000002">
    <property type="protein sequence ID" value="KSZ59689.1"/>
    <property type="molecule type" value="Genomic_DNA"/>
</dbReference>
<proteinExistence type="predicted"/>
<comment type="caution">
    <text evidence="1">The sequence shown here is derived from an EMBL/GenBank/DDBJ whole genome shotgun (WGS) entry which is preliminary data.</text>
</comment>
<reference evidence="2" key="1">
    <citation type="submission" date="2015-01" db="EMBL/GenBank/DDBJ databases">
        <title>Draft genome sequence of Rhodococcus pyridinivorans strain KG-16, a hydrocarbon-degrading bacterium.</title>
        <authorList>
            <person name="Aggarwal R.K."/>
            <person name="Dawar C."/>
        </authorList>
    </citation>
    <scope>NUCLEOTIDE SEQUENCE [LARGE SCALE GENOMIC DNA]</scope>
    <source>
        <strain evidence="2">KG-16</strain>
    </source>
</reference>
<reference evidence="1 2" key="2">
    <citation type="journal article" date="2016" name="Genome Announc.">
        <title>Draft Genome Sequence of a Versatile Hydrocarbon-Degrading Bacterium, Rhodococcus pyridinivorans Strain KG-16, Collected from Oil Fields in India.</title>
        <authorList>
            <person name="Aggarwal R.K."/>
            <person name="Dawar C."/>
            <person name="Phanindranath R."/>
            <person name="Mutnuri L."/>
            <person name="Dayal A.M."/>
        </authorList>
    </citation>
    <scope>NUCLEOTIDE SEQUENCE [LARGE SCALE GENOMIC DNA]</scope>
    <source>
        <strain evidence="1 2">KG-16</strain>
    </source>
</reference>
<sequence>MIALNFASVRSWLFFAGMVWISCGLSRRVNDYMIVEECQEHTFGIVEGLATNAESVLVGRCEL</sequence>